<dbReference type="AlphaFoldDB" id="A0A1G9SKY2"/>
<reference evidence="3 4" key="1">
    <citation type="submission" date="2016-10" db="EMBL/GenBank/DDBJ databases">
        <authorList>
            <person name="de Groot N.N."/>
        </authorList>
    </citation>
    <scope>NUCLEOTIDE SEQUENCE [LARGE SCALE GENOMIC DNA]</scope>
    <source>
        <strain evidence="4">EB21,IBRC-M 10013,KCTC 4048</strain>
    </source>
</reference>
<dbReference type="Proteomes" id="UP000199370">
    <property type="component" value="Unassembled WGS sequence"/>
</dbReference>
<feature type="transmembrane region" description="Helical" evidence="2">
    <location>
        <begin position="208"/>
        <end position="225"/>
    </location>
</feature>
<keyword evidence="2" id="KW-1133">Transmembrane helix</keyword>
<organism evidence="3 4">
    <name type="scientific">Haloarchaeobius iranensis</name>
    <dbReference type="NCBI Taxonomy" id="996166"/>
    <lineage>
        <taxon>Archaea</taxon>
        <taxon>Methanobacteriati</taxon>
        <taxon>Methanobacteriota</taxon>
        <taxon>Stenosarchaea group</taxon>
        <taxon>Halobacteria</taxon>
        <taxon>Halobacteriales</taxon>
        <taxon>Halorubellaceae</taxon>
        <taxon>Haloarchaeobius</taxon>
    </lineage>
</organism>
<evidence type="ECO:0000256" key="2">
    <source>
        <dbReference type="SAM" id="Phobius"/>
    </source>
</evidence>
<name>A0A1G9SKY2_9EURY</name>
<dbReference type="EMBL" id="FNIA01000001">
    <property type="protein sequence ID" value="SDM36173.1"/>
    <property type="molecule type" value="Genomic_DNA"/>
</dbReference>
<proteinExistence type="predicted"/>
<protein>
    <submittedName>
        <fullName evidence="3">Uncharacterized protein</fullName>
    </submittedName>
</protein>
<keyword evidence="2" id="KW-0472">Membrane</keyword>
<dbReference type="Pfam" id="PF24374">
    <property type="entry name" value="DUF7530"/>
    <property type="match status" value="1"/>
</dbReference>
<feature type="transmembrane region" description="Helical" evidence="2">
    <location>
        <begin position="120"/>
        <end position="139"/>
    </location>
</feature>
<gene>
    <name evidence="3" type="ORF">SAMN05192554_101248</name>
</gene>
<evidence type="ECO:0000313" key="3">
    <source>
        <dbReference type="EMBL" id="SDM36173.1"/>
    </source>
</evidence>
<sequence length="259" mass="27795">MSDGSADQSGGDAATTGTPAESPRGSKEEFGETWVYESIVGALPGIELSERAAVTIQLLGFEAALLLLAWYYDLWSAVPAGTAAVAVAAVGSALMLRLGDSIRRLPTPDGYQRLLFGSSVEVVLGVLAFIAVVTHLFVVDPARSSDPLIESLFGQEPPVLAVYLMLLILWDVAYRIGTGWWAGVVAIWRSYVYEFDRETSWAFARADLLNLWFAIAQLLLVPFILGRPVLSAVVVAHVVAVTLATSLSVGLSVRRQNDA</sequence>
<dbReference type="RefSeq" id="WP_245707576.1">
    <property type="nucleotide sequence ID" value="NZ_FNIA01000001.1"/>
</dbReference>
<keyword evidence="2" id="KW-0812">Transmembrane</keyword>
<keyword evidence="4" id="KW-1185">Reference proteome</keyword>
<evidence type="ECO:0000313" key="4">
    <source>
        <dbReference type="Proteomes" id="UP000199370"/>
    </source>
</evidence>
<evidence type="ECO:0000256" key="1">
    <source>
        <dbReference type="SAM" id="MobiDB-lite"/>
    </source>
</evidence>
<feature type="transmembrane region" description="Helical" evidence="2">
    <location>
        <begin position="159"/>
        <end position="188"/>
    </location>
</feature>
<accession>A0A1G9SKY2</accession>
<dbReference type="STRING" id="996166.SAMN05192554_101248"/>
<feature type="transmembrane region" description="Helical" evidence="2">
    <location>
        <begin position="231"/>
        <end position="253"/>
    </location>
</feature>
<feature type="transmembrane region" description="Helical" evidence="2">
    <location>
        <begin position="78"/>
        <end position="99"/>
    </location>
</feature>
<feature type="region of interest" description="Disordered" evidence="1">
    <location>
        <begin position="1"/>
        <end position="29"/>
    </location>
</feature>
<dbReference type="InterPro" id="IPR055952">
    <property type="entry name" value="DUF7530"/>
</dbReference>